<dbReference type="SMART" id="SM00509">
    <property type="entry name" value="TFS2N"/>
    <property type="match status" value="1"/>
</dbReference>
<dbReference type="InterPro" id="IPR051870">
    <property type="entry name" value="Elongin-A_domain"/>
</dbReference>
<proteinExistence type="predicted"/>
<feature type="compositionally biased region" description="Low complexity" evidence="4">
    <location>
        <begin position="384"/>
        <end position="393"/>
    </location>
</feature>
<dbReference type="InterPro" id="IPR003617">
    <property type="entry name" value="TFIIS/CRSP70_N_sub"/>
</dbReference>
<feature type="compositionally biased region" description="Low complexity" evidence="4">
    <location>
        <begin position="346"/>
        <end position="355"/>
    </location>
</feature>
<feature type="compositionally biased region" description="Low complexity" evidence="4">
    <location>
        <begin position="320"/>
        <end position="329"/>
    </location>
</feature>
<feature type="compositionally biased region" description="Basic and acidic residues" evidence="4">
    <location>
        <begin position="229"/>
        <end position="260"/>
    </location>
</feature>
<evidence type="ECO:0000256" key="3">
    <source>
        <dbReference type="PROSITE-ProRule" id="PRU00649"/>
    </source>
</evidence>
<feature type="region of interest" description="Disordered" evidence="4">
    <location>
        <begin position="81"/>
        <end position="490"/>
    </location>
</feature>
<feature type="compositionally biased region" description="Basic and acidic residues" evidence="4">
    <location>
        <begin position="394"/>
        <end position="406"/>
    </location>
</feature>
<evidence type="ECO:0000313" key="6">
    <source>
        <dbReference type="EMBL" id="JAG33352.1"/>
    </source>
</evidence>
<keyword evidence="2 3" id="KW-0539">Nucleus</keyword>
<keyword evidence="6" id="KW-0648">Protein biosynthesis</keyword>
<dbReference type="Pfam" id="PF08711">
    <property type="entry name" value="Med26"/>
    <property type="match status" value="1"/>
</dbReference>
<evidence type="ECO:0000256" key="4">
    <source>
        <dbReference type="SAM" id="MobiDB-lite"/>
    </source>
</evidence>
<protein>
    <submittedName>
        <fullName evidence="6">Transcription elongation factor B polypeptide 3</fullName>
    </submittedName>
</protein>
<dbReference type="Gene3D" id="6.10.250.3180">
    <property type="match status" value="1"/>
</dbReference>
<dbReference type="PROSITE" id="PS51319">
    <property type="entry name" value="TFIIS_N"/>
    <property type="match status" value="1"/>
</dbReference>
<feature type="compositionally biased region" description="Basic and acidic residues" evidence="4">
    <location>
        <begin position="141"/>
        <end position="188"/>
    </location>
</feature>
<name>A0A0A9YJV5_LYGHE</name>
<dbReference type="InterPro" id="IPR035441">
    <property type="entry name" value="TFIIS/LEDGF_dom_sf"/>
</dbReference>
<dbReference type="PANTHER" id="PTHR15141">
    <property type="entry name" value="TRANSCRIPTION ELONGATION FACTOR B POLYPEPTIDE 3"/>
    <property type="match status" value="1"/>
</dbReference>
<feature type="compositionally biased region" description="Basic and acidic residues" evidence="4">
    <location>
        <begin position="208"/>
        <end position="217"/>
    </location>
</feature>
<feature type="domain" description="TFIIS N-terminal" evidence="5">
    <location>
        <begin position="8"/>
        <end position="81"/>
    </location>
</feature>
<dbReference type="InterPro" id="IPR017923">
    <property type="entry name" value="TFIIS_N"/>
</dbReference>
<keyword evidence="6" id="KW-0251">Elongation factor</keyword>
<dbReference type="Gene3D" id="1.20.930.10">
    <property type="entry name" value="Conserved domain common to transcription factors TFIIS, elongin A, CRSP70"/>
    <property type="match status" value="1"/>
</dbReference>
<dbReference type="GO" id="GO:0006368">
    <property type="term" value="P:transcription elongation by RNA polymerase II"/>
    <property type="evidence" value="ECO:0007669"/>
    <property type="project" value="InterPro"/>
</dbReference>
<feature type="compositionally biased region" description="Low complexity" evidence="4">
    <location>
        <begin position="444"/>
        <end position="472"/>
    </location>
</feature>
<gene>
    <name evidence="6" type="primary">EloA_1</name>
    <name evidence="6" type="ORF">CM83_50398</name>
</gene>
<feature type="compositionally biased region" description="Polar residues" evidence="4">
    <location>
        <begin position="101"/>
        <end position="110"/>
    </location>
</feature>
<dbReference type="GO" id="GO:0070449">
    <property type="term" value="C:elongin complex"/>
    <property type="evidence" value="ECO:0007669"/>
    <property type="project" value="InterPro"/>
</dbReference>
<dbReference type="SUPFAM" id="SSF47676">
    <property type="entry name" value="Conserved domain common to transcription factors TFIIS, elongin A, CRSP70"/>
    <property type="match status" value="1"/>
</dbReference>
<accession>A0A0A9YJV5</accession>
<comment type="subcellular location">
    <subcellularLocation>
        <location evidence="1 3">Nucleus</location>
    </subcellularLocation>
</comment>
<feature type="compositionally biased region" description="Basic and acidic residues" evidence="4">
    <location>
        <begin position="332"/>
        <end position="345"/>
    </location>
</feature>
<reference evidence="6" key="1">
    <citation type="journal article" date="2014" name="PLoS ONE">
        <title>Transcriptome-Based Identification of ABC Transporters in the Western Tarnished Plant Bug Lygus hesperus.</title>
        <authorList>
            <person name="Hull J.J."/>
            <person name="Chaney K."/>
            <person name="Geib S.M."/>
            <person name="Fabrick J.A."/>
            <person name="Brent C.S."/>
            <person name="Walsh D."/>
            <person name="Lavine L.C."/>
        </authorList>
    </citation>
    <scope>NUCLEOTIDE SEQUENCE</scope>
</reference>
<dbReference type="GO" id="GO:0003746">
    <property type="term" value="F:translation elongation factor activity"/>
    <property type="evidence" value="ECO:0007669"/>
    <property type="project" value="UniProtKB-KW"/>
</dbReference>
<organism evidence="6">
    <name type="scientific">Lygus hesperus</name>
    <name type="common">Western plant bug</name>
    <dbReference type="NCBI Taxonomy" id="30085"/>
    <lineage>
        <taxon>Eukaryota</taxon>
        <taxon>Metazoa</taxon>
        <taxon>Ecdysozoa</taxon>
        <taxon>Arthropoda</taxon>
        <taxon>Hexapoda</taxon>
        <taxon>Insecta</taxon>
        <taxon>Pterygota</taxon>
        <taxon>Neoptera</taxon>
        <taxon>Paraneoptera</taxon>
        <taxon>Hemiptera</taxon>
        <taxon>Heteroptera</taxon>
        <taxon>Panheteroptera</taxon>
        <taxon>Cimicomorpha</taxon>
        <taxon>Miridae</taxon>
        <taxon>Mirini</taxon>
        <taxon>Lygus</taxon>
    </lineage>
</organism>
<evidence type="ECO:0000256" key="2">
    <source>
        <dbReference type="ARBA" id="ARBA00023242"/>
    </source>
</evidence>
<evidence type="ECO:0000259" key="5">
    <source>
        <dbReference type="PROSITE" id="PS51319"/>
    </source>
</evidence>
<feature type="compositionally biased region" description="Low complexity" evidence="4">
    <location>
        <begin position="189"/>
        <end position="202"/>
    </location>
</feature>
<dbReference type="Pfam" id="PF06881">
    <property type="entry name" value="Elongin_A"/>
    <property type="match status" value="1"/>
</dbReference>
<evidence type="ECO:0000256" key="1">
    <source>
        <dbReference type="ARBA" id="ARBA00004123"/>
    </source>
</evidence>
<sequence>MSSKSIVDQIRHYQKDIERCPENSERMIRCIQRLYVLPILVQHLQETGVGRSVNSLRKFNGEVGEAAKALVTKWKAMVAAEESDDGESAPVETDSKKNPPNAHSNENGSKTPKDSNNSSKHDSSRHSSSHKRSHTSTTSESKAERKSSSSSTDKTDRKSSSDKNDKHRHSQHESKSKETVRVKEEKGSKSQVSSSDKSSSLIHRSKSERKDKDEDTAHSPCRKKRKKNCVKERRKEVQESDDDSSGRDDSAKDVGSESDRILPALSDEDSDDQGDFVGNHSGQDSEDNEDGGSEKNSSSEEDSDPKSRKKSSSSEHHKSNSSSHNSSSSKQRRSDQRYENSDSKKSSISSSKSSSNDLQKMIKENEKKIKREKFEKPNYDSGGSTPKRSSSPIKSKEKSVKVKVETNDDGSIDAGSGFSFADALAGLNPSPKKKKKANKDDVLSPKPSSSSSSHHKSSSSSSQSQKKSSSSSVPLIKKEKHSDTAMPPELLKKPIKLESLELDINSTLPEINPNYRPLPHIPENARRNSLKSATNEEEMFNMMMNKNQRTKVFSGGKSNLNSQVPTLYDLCIKLLYDHVDGLEYTGGVPYDLLKPLLQKLNPDQLFVLEHYNAYLIEDTGTLWEFHSKKYFRNKVRQEGETWRDLYIRCMEEREEKLKALTQNITQSIAASTPVRKAKLAYVDSAVKPPRNVLRKQAKYGTGVGDSSPIMKAHAAEKREILAKAVVGAHNPANIATTTVPAPPQSSGPRSWSAPVAPISKKRKAPLMAKALQLIKGTNRFKR</sequence>
<reference evidence="6" key="2">
    <citation type="submission" date="2014-07" db="EMBL/GenBank/DDBJ databases">
        <authorList>
            <person name="Hull J."/>
        </authorList>
    </citation>
    <scope>NUCLEOTIDE SEQUENCE</scope>
</reference>
<dbReference type="EMBL" id="GBHO01010252">
    <property type="protein sequence ID" value="JAG33352.1"/>
    <property type="molecule type" value="Transcribed_RNA"/>
</dbReference>
<dbReference type="AlphaFoldDB" id="A0A0A9YJV5"/>
<feature type="compositionally biased region" description="Basic and acidic residues" evidence="4">
    <location>
        <begin position="360"/>
        <end position="378"/>
    </location>
</feature>
<dbReference type="PANTHER" id="PTHR15141:SF76">
    <property type="entry name" value="TRANSCRIPTION ELONGATION FACTOR B POLYPEPTIDE 3"/>
    <property type="match status" value="1"/>
</dbReference>
<dbReference type="InterPro" id="IPR010684">
    <property type="entry name" value="RNA_pol_II_trans_fac_SIII_A"/>
</dbReference>